<dbReference type="InterPro" id="IPR047647">
    <property type="entry name" value="ISAs1_transpos"/>
</dbReference>
<reference evidence="3" key="1">
    <citation type="submission" date="2006-12" db="EMBL/GenBank/DDBJ databases">
        <title>Complete sequence of chromosome 1 of Verminephrobacter eiseniae EF01-2.</title>
        <authorList>
            <person name="Copeland A."/>
            <person name="Lucas S."/>
            <person name="Lapidus A."/>
            <person name="Barry K."/>
            <person name="Detter J.C."/>
            <person name="Glavina del Rio T."/>
            <person name="Dalin E."/>
            <person name="Tice H."/>
            <person name="Pitluck S."/>
            <person name="Chertkov O."/>
            <person name="Brettin T."/>
            <person name="Bruce D."/>
            <person name="Han C."/>
            <person name="Tapia R."/>
            <person name="Gilna P."/>
            <person name="Schmutz J."/>
            <person name="Larimer F."/>
            <person name="Land M."/>
            <person name="Hauser L."/>
            <person name="Kyrpides N."/>
            <person name="Kim E."/>
            <person name="Stahl D."/>
            <person name="Richardson P."/>
        </authorList>
    </citation>
    <scope>NUCLEOTIDE SEQUENCE [LARGE SCALE GENOMIC DNA]</scope>
    <source>
        <strain evidence="3">EF01-2</strain>
    </source>
</reference>
<gene>
    <name evidence="2" type="ordered locus">Veis_2610</name>
</gene>
<dbReference type="InterPro" id="IPR051698">
    <property type="entry name" value="Transposase_11-like"/>
</dbReference>
<dbReference type="PANTHER" id="PTHR30298:SF0">
    <property type="entry name" value="PROTEIN YBFL-RELATED"/>
    <property type="match status" value="1"/>
</dbReference>
<evidence type="ECO:0000313" key="3">
    <source>
        <dbReference type="Proteomes" id="UP000000374"/>
    </source>
</evidence>
<evidence type="ECO:0000256" key="1">
    <source>
        <dbReference type="SAM" id="MobiDB-lite"/>
    </source>
</evidence>
<dbReference type="NCBIfam" id="NF033564">
    <property type="entry name" value="transpos_ISAs1"/>
    <property type="match status" value="1"/>
</dbReference>
<dbReference type="Proteomes" id="UP000000374">
    <property type="component" value="Chromosome"/>
</dbReference>
<dbReference type="KEGG" id="vei:Veis_2610"/>
<dbReference type="EMBL" id="CP000542">
    <property type="protein sequence ID" value="ABM58355.1"/>
    <property type="molecule type" value="Genomic_DNA"/>
</dbReference>
<feature type="region of interest" description="Disordered" evidence="1">
    <location>
        <begin position="136"/>
        <end position="160"/>
    </location>
</feature>
<dbReference type="STRING" id="391735.Veis_2610"/>
<name>A1WL48_VEREI</name>
<evidence type="ECO:0000313" key="2">
    <source>
        <dbReference type="EMBL" id="ABM58355.1"/>
    </source>
</evidence>
<accession>A1WL48</accession>
<dbReference type="AlphaFoldDB" id="A1WL48"/>
<dbReference type="PANTHER" id="PTHR30298">
    <property type="entry name" value="H REPEAT-ASSOCIATED PREDICTED TRANSPOSASE"/>
    <property type="match status" value="1"/>
</dbReference>
<organism evidence="2 3">
    <name type="scientific">Verminephrobacter eiseniae (strain EF01-2)</name>
    <dbReference type="NCBI Taxonomy" id="391735"/>
    <lineage>
        <taxon>Bacteria</taxon>
        <taxon>Pseudomonadati</taxon>
        <taxon>Pseudomonadota</taxon>
        <taxon>Betaproteobacteria</taxon>
        <taxon>Burkholderiales</taxon>
        <taxon>Comamonadaceae</taxon>
        <taxon>Verminephrobacter</taxon>
    </lineage>
</organism>
<dbReference type="eggNOG" id="COG5433">
    <property type="taxonomic scope" value="Bacteria"/>
</dbReference>
<proteinExistence type="predicted"/>
<protein>
    <submittedName>
        <fullName evidence="2">Transposase, IS4 family</fullName>
    </submittedName>
</protein>
<keyword evidence="3" id="KW-1185">Reference proteome</keyword>
<sequence length="185" mass="19333">MGGLVIAINGKSLRGAARPACGLRALHQVSAYAAGYGLTLGQLACQEKSNEITAIGELLPTLALEGAVVTIDAIGCQSAMAEQIVGGGGDYVLAVKDNQPHLAHALRDFFGTLGAPGDPVRQTCVHETLDKGHGRIETRRCTGGGRSGLAGYPGAQGTLDQGTLEEDHFGGLYRLQPRDRQQDRD</sequence>
<dbReference type="HOGENOM" id="CLU_046404_8_0_4"/>